<dbReference type="AlphaFoldDB" id="A0ABD0LWG7"/>
<dbReference type="InterPro" id="IPR036875">
    <property type="entry name" value="Znf_CCHC_sf"/>
</dbReference>
<name>A0ABD0LWG7_9CAEN</name>
<gene>
    <name evidence="3" type="ORF">BaRGS_00005369</name>
</gene>
<reference evidence="3 4" key="1">
    <citation type="journal article" date="2023" name="Sci. Data">
        <title>Genome assembly of the Korean intertidal mud-creeper Batillaria attramentaria.</title>
        <authorList>
            <person name="Patra A.K."/>
            <person name="Ho P.T."/>
            <person name="Jun S."/>
            <person name="Lee S.J."/>
            <person name="Kim Y."/>
            <person name="Won Y.J."/>
        </authorList>
    </citation>
    <scope>NUCLEOTIDE SEQUENCE [LARGE SCALE GENOMIC DNA]</scope>
    <source>
        <strain evidence="3">Wonlab-2016</strain>
    </source>
</reference>
<dbReference type="Proteomes" id="UP001519460">
    <property type="component" value="Unassembled WGS sequence"/>
</dbReference>
<organism evidence="3 4">
    <name type="scientific">Batillaria attramentaria</name>
    <dbReference type="NCBI Taxonomy" id="370345"/>
    <lineage>
        <taxon>Eukaryota</taxon>
        <taxon>Metazoa</taxon>
        <taxon>Spiralia</taxon>
        <taxon>Lophotrochozoa</taxon>
        <taxon>Mollusca</taxon>
        <taxon>Gastropoda</taxon>
        <taxon>Caenogastropoda</taxon>
        <taxon>Sorbeoconcha</taxon>
        <taxon>Cerithioidea</taxon>
        <taxon>Batillariidae</taxon>
        <taxon>Batillaria</taxon>
    </lineage>
</organism>
<evidence type="ECO:0000256" key="1">
    <source>
        <dbReference type="SAM" id="MobiDB-lite"/>
    </source>
</evidence>
<dbReference type="SUPFAM" id="SSF57756">
    <property type="entry name" value="Retrovirus zinc finger-like domains"/>
    <property type="match status" value="1"/>
</dbReference>
<feature type="domain" description="CCHC-type" evidence="2">
    <location>
        <begin position="135"/>
        <end position="152"/>
    </location>
</feature>
<dbReference type="Pfam" id="PF00098">
    <property type="entry name" value="zf-CCHC"/>
    <property type="match status" value="1"/>
</dbReference>
<proteinExistence type="predicted"/>
<dbReference type="Gene3D" id="4.10.60.10">
    <property type="entry name" value="Zinc finger, CCHC-type"/>
    <property type="match status" value="1"/>
</dbReference>
<dbReference type="EMBL" id="JACVVK020000020">
    <property type="protein sequence ID" value="KAK7503448.1"/>
    <property type="molecule type" value="Genomic_DNA"/>
</dbReference>
<evidence type="ECO:0000259" key="2">
    <source>
        <dbReference type="SMART" id="SM00343"/>
    </source>
</evidence>
<protein>
    <recommendedName>
        <fullName evidence="2">CCHC-type domain-containing protein</fullName>
    </recommendedName>
</protein>
<evidence type="ECO:0000313" key="4">
    <source>
        <dbReference type="Proteomes" id="UP001519460"/>
    </source>
</evidence>
<comment type="caution">
    <text evidence="3">The sequence shown here is derived from an EMBL/GenBank/DDBJ whole genome shotgun (WGS) entry which is preliminary data.</text>
</comment>
<feature type="region of interest" description="Disordered" evidence="1">
    <location>
        <begin position="149"/>
        <end position="168"/>
    </location>
</feature>
<accession>A0ABD0LWG7</accession>
<keyword evidence="4" id="KW-1185">Reference proteome</keyword>
<sequence>MERKEPPSEFFSRVWGSFADLNKDGAYTATEAAKKVFHTFMIEAKIQHPMLCLELRNSFGFPGTASPDPSRVLRQIRELEEGQHGESSNLKATAAAHTLTTAPEIDYDKLATLVAKKLSASANQVPPQRTAPRGPCYKCGEVGKHYKRDCPNQANPQRVAQARKQLNY</sequence>
<dbReference type="InterPro" id="IPR001878">
    <property type="entry name" value="Znf_CCHC"/>
</dbReference>
<dbReference type="SMART" id="SM00343">
    <property type="entry name" value="ZnF_C2HC"/>
    <property type="match status" value="1"/>
</dbReference>
<feature type="compositionally biased region" description="Polar residues" evidence="1">
    <location>
        <begin position="152"/>
        <end position="168"/>
    </location>
</feature>
<evidence type="ECO:0000313" key="3">
    <source>
        <dbReference type="EMBL" id="KAK7503448.1"/>
    </source>
</evidence>